<evidence type="ECO:0000256" key="4">
    <source>
        <dbReference type="ARBA" id="ARBA00023004"/>
    </source>
</evidence>
<dbReference type="PANTHER" id="PTHR43409">
    <property type="entry name" value="ANAEROBIC MAGNESIUM-PROTOPORPHYRIN IX MONOMETHYL ESTER CYCLASE-RELATED"/>
    <property type="match status" value="1"/>
</dbReference>
<accession>A0A6H1Z8V4</accession>
<proteinExistence type="predicted"/>
<evidence type="ECO:0000256" key="2">
    <source>
        <dbReference type="ARBA" id="ARBA00022691"/>
    </source>
</evidence>
<dbReference type="GO" id="GO:0051536">
    <property type="term" value="F:iron-sulfur cluster binding"/>
    <property type="evidence" value="ECO:0007669"/>
    <property type="project" value="UniProtKB-KW"/>
</dbReference>
<evidence type="ECO:0000256" key="3">
    <source>
        <dbReference type="ARBA" id="ARBA00022723"/>
    </source>
</evidence>
<sequence length="286" mass="33496">MLNWRKGIAQWRVRDVLYLSVIFTWDLPIALKIAKEYKHKTIVGGPAVKLMPDYLSQHAKVEYDTEYPALAYHNPMATFTTRGCPNRCSFCAVPKIEGEFREMQQWDIKPVVCDNNFLASSKKHFEKVIEALKKFTYVDFNQGLDARLFTSYHANKLSELRGVHIRFAFDHISQEKEVTEAVSLAKKTGFKDISICVLVGFEDTPEDAIYRLEYVRSLDAMPNPMRYQPLYTLEKNQYVHETWTSRELANVIRYYSRLIWLDNIPFTDYSYKNYDINKQLSLIGEI</sequence>
<dbReference type="SUPFAM" id="SSF102114">
    <property type="entry name" value="Radical SAM enzymes"/>
    <property type="match status" value="1"/>
</dbReference>
<dbReference type="InterPro" id="IPR007197">
    <property type="entry name" value="rSAM"/>
</dbReference>
<reference evidence="6" key="1">
    <citation type="submission" date="2020-03" db="EMBL/GenBank/DDBJ databases">
        <title>The deep terrestrial virosphere.</title>
        <authorList>
            <person name="Holmfeldt K."/>
            <person name="Nilsson E."/>
            <person name="Simone D."/>
            <person name="Lopez-Fernandez M."/>
            <person name="Wu X."/>
            <person name="de Brujin I."/>
            <person name="Lundin D."/>
            <person name="Andersson A."/>
            <person name="Bertilsson S."/>
            <person name="Dopson M."/>
        </authorList>
    </citation>
    <scope>NUCLEOTIDE SEQUENCE</scope>
    <source>
        <strain evidence="6">TM448A00093</strain>
    </source>
</reference>
<evidence type="ECO:0000256" key="1">
    <source>
        <dbReference type="ARBA" id="ARBA00001966"/>
    </source>
</evidence>
<gene>
    <name evidence="6" type="ORF">TM448A00093_0056</name>
</gene>
<dbReference type="EMBL" id="MT143975">
    <property type="protein sequence ID" value="QJA44326.1"/>
    <property type="molecule type" value="Genomic_DNA"/>
</dbReference>
<keyword evidence="2" id="KW-0949">S-adenosyl-L-methionine</keyword>
<comment type="cofactor">
    <cofactor evidence="1">
        <name>[4Fe-4S] cluster</name>
        <dbReference type="ChEBI" id="CHEBI:49883"/>
    </cofactor>
</comment>
<organism evidence="6">
    <name type="scientific">viral metagenome</name>
    <dbReference type="NCBI Taxonomy" id="1070528"/>
    <lineage>
        <taxon>unclassified sequences</taxon>
        <taxon>metagenomes</taxon>
        <taxon>organismal metagenomes</taxon>
    </lineage>
</organism>
<dbReference type="GO" id="GO:0046872">
    <property type="term" value="F:metal ion binding"/>
    <property type="evidence" value="ECO:0007669"/>
    <property type="project" value="UniProtKB-KW"/>
</dbReference>
<dbReference type="SFLD" id="SFLDS00029">
    <property type="entry name" value="Radical_SAM"/>
    <property type="match status" value="1"/>
</dbReference>
<dbReference type="AlphaFoldDB" id="A0A6H1Z8V4"/>
<dbReference type="InterPro" id="IPR058240">
    <property type="entry name" value="rSAM_sf"/>
</dbReference>
<keyword evidence="5" id="KW-0411">Iron-sulfur</keyword>
<protein>
    <submittedName>
        <fullName evidence="6">Putative radical SAM superfamily protein</fullName>
    </submittedName>
</protein>
<evidence type="ECO:0000313" key="6">
    <source>
        <dbReference type="EMBL" id="QJA44326.1"/>
    </source>
</evidence>
<keyword evidence="3" id="KW-0479">Metal-binding</keyword>
<dbReference type="GO" id="GO:0003824">
    <property type="term" value="F:catalytic activity"/>
    <property type="evidence" value="ECO:0007669"/>
    <property type="project" value="InterPro"/>
</dbReference>
<evidence type="ECO:0000256" key="5">
    <source>
        <dbReference type="ARBA" id="ARBA00023014"/>
    </source>
</evidence>
<dbReference type="InterPro" id="IPR051198">
    <property type="entry name" value="BchE-like"/>
</dbReference>
<keyword evidence="4" id="KW-0408">Iron</keyword>
<name>A0A6H1Z8V4_9ZZZZ</name>